<dbReference type="RefSeq" id="WP_094004704.1">
    <property type="nucleotide sequence ID" value="NZ_CP091196.1"/>
</dbReference>
<sequence length="240" mass="25730">MDCATAREAISATLDGEDPGVDPAALDEHVTRCAACLAWQDEAAAVTRLVRLEPAAASPDVAGRVLDHAPARPARHDWPRWALVITAVAQLSIVVSLLFVPQRMGDGMVVQPGSHVEHEAAAFNFAIAIALLWAAAKPRQARSQLPVLLSFAAVLAGLSLFDVLGGRVGWERLASHLPLLFGVVCAVLVARREGRWPWPGNRAGAEPVDRTSLDETGRELAEPADRSREYQPPAARRNVA</sequence>
<evidence type="ECO:0000259" key="3">
    <source>
        <dbReference type="Pfam" id="PF13490"/>
    </source>
</evidence>
<accession>A0ABY4P448</accession>
<evidence type="ECO:0000256" key="1">
    <source>
        <dbReference type="SAM" id="MobiDB-lite"/>
    </source>
</evidence>
<feature type="transmembrane region" description="Helical" evidence="2">
    <location>
        <begin position="81"/>
        <end position="100"/>
    </location>
</feature>
<feature type="transmembrane region" description="Helical" evidence="2">
    <location>
        <begin position="120"/>
        <end position="136"/>
    </location>
</feature>
<proteinExistence type="predicted"/>
<evidence type="ECO:0000313" key="5">
    <source>
        <dbReference type="Proteomes" id="UP000830158"/>
    </source>
</evidence>
<gene>
    <name evidence="4" type="ORF">L1857_32265</name>
</gene>
<feature type="region of interest" description="Disordered" evidence="1">
    <location>
        <begin position="200"/>
        <end position="240"/>
    </location>
</feature>
<reference evidence="4" key="1">
    <citation type="submission" date="2022-01" db="EMBL/GenBank/DDBJ databases">
        <title>PSI-footprinting approach for the identification of protein synthesis inhibitor producers.</title>
        <authorList>
            <person name="Handel F."/>
            <person name="Kulik A."/>
            <person name="Wex K.W."/>
            <person name="Berscheid A."/>
            <person name="Saur J.S."/>
            <person name="Winkler A."/>
            <person name="Wibberg D."/>
            <person name="Kalinowski J."/>
            <person name="Broetz-Oesterhelt H."/>
            <person name="Mast Y."/>
        </authorList>
    </citation>
    <scope>NUCLEOTIDE SEQUENCE</scope>
    <source>
        <strain evidence="4">KNN 49.3e</strain>
    </source>
</reference>
<dbReference type="InterPro" id="IPR027383">
    <property type="entry name" value="Znf_put"/>
</dbReference>
<evidence type="ECO:0000256" key="2">
    <source>
        <dbReference type="SAM" id="Phobius"/>
    </source>
</evidence>
<protein>
    <submittedName>
        <fullName evidence="4">Zf-HC2 domain-containing protein</fullName>
    </submittedName>
</protein>
<keyword evidence="2" id="KW-0812">Transmembrane</keyword>
<organism evidence="4 5">
    <name type="scientific">Amycolatopsis thermalba</name>
    <dbReference type="NCBI Taxonomy" id="944492"/>
    <lineage>
        <taxon>Bacteria</taxon>
        <taxon>Bacillati</taxon>
        <taxon>Actinomycetota</taxon>
        <taxon>Actinomycetes</taxon>
        <taxon>Pseudonocardiales</taxon>
        <taxon>Pseudonocardiaceae</taxon>
        <taxon>Amycolatopsis</taxon>
    </lineage>
</organism>
<feature type="transmembrane region" description="Helical" evidence="2">
    <location>
        <begin position="173"/>
        <end position="190"/>
    </location>
</feature>
<name>A0ABY4P448_9PSEU</name>
<keyword evidence="5" id="KW-1185">Reference proteome</keyword>
<feature type="compositionally biased region" description="Basic and acidic residues" evidence="1">
    <location>
        <begin position="207"/>
        <end position="229"/>
    </location>
</feature>
<keyword evidence="2" id="KW-1133">Transmembrane helix</keyword>
<dbReference type="Proteomes" id="UP000830158">
    <property type="component" value="Chromosome"/>
</dbReference>
<dbReference type="Pfam" id="PF13490">
    <property type="entry name" value="zf-HC2"/>
    <property type="match status" value="1"/>
</dbReference>
<feature type="transmembrane region" description="Helical" evidence="2">
    <location>
        <begin position="143"/>
        <end position="161"/>
    </location>
</feature>
<evidence type="ECO:0000313" key="4">
    <source>
        <dbReference type="EMBL" id="UQS27147.1"/>
    </source>
</evidence>
<dbReference type="EMBL" id="CP091196">
    <property type="protein sequence ID" value="UQS27147.1"/>
    <property type="molecule type" value="Genomic_DNA"/>
</dbReference>
<feature type="domain" description="Putative zinc-finger" evidence="3">
    <location>
        <begin position="3"/>
        <end position="36"/>
    </location>
</feature>
<keyword evidence="2" id="KW-0472">Membrane</keyword>